<dbReference type="AlphaFoldDB" id="K9YRA4"/>
<protein>
    <submittedName>
        <fullName evidence="2">Calcineurin-like phosphoesterase</fullName>
    </submittedName>
</protein>
<evidence type="ECO:0000313" key="2">
    <source>
        <dbReference type="EMBL" id="AFZ49439.1"/>
    </source>
</evidence>
<gene>
    <name evidence="2" type="ORF">Dacsa_0674</name>
</gene>
<dbReference type="CDD" id="cd07397">
    <property type="entry name" value="MPP_NostocDevT-like"/>
    <property type="match status" value="1"/>
</dbReference>
<dbReference type="eggNOG" id="COG1409">
    <property type="taxonomic scope" value="Bacteria"/>
</dbReference>
<dbReference type="InterPro" id="IPR004843">
    <property type="entry name" value="Calcineurin-like_PHP"/>
</dbReference>
<name>K9YRA4_DACS8</name>
<dbReference type="Gene3D" id="3.60.21.10">
    <property type="match status" value="1"/>
</dbReference>
<evidence type="ECO:0000259" key="1">
    <source>
        <dbReference type="Pfam" id="PF00149"/>
    </source>
</evidence>
<organism evidence="2 3">
    <name type="scientific">Dactylococcopsis salina (strain PCC 8305)</name>
    <name type="common">Myxobactron salinum</name>
    <dbReference type="NCBI Taxonomy" id="13035"/>
    <lineage>
        <taxon>Bacteria</taxon>
        <taxon>Bacillati</taxon>
        <taxon>Cyanobacteriota</taxon>
        <taxon>Cyanophyceae</taxon>
        <taxon>Nodosilineales</taxon>
        <taxon>Cymatolegaceae</taxon>
        <taxon>Dactylococcopsis</taxon>
    </lineage>
</organism>
<dbReference type="KEGG" id="dsl:Dacsa_0674"/>
<dbReference type="RefSeq" id="WP_015228451.1">
    <property type="nucleotide sequence ID" value="NC_019780.1"/>
</dbReference>
<dbReference type="PATRIC" id="fig|13035.3.peg.758"/>
<dbReference type="EMBL" id="CP003944">
    <property type="protein sequence ID" value="AFZ49439.1"/>
    <property type="molecule type" value="Genomic_DNA"/>
</dbReference>
<dbReference type="Pfam" id="PF00149">
    <property type="entry name" value="Metallophos"/>
    <property type="match status" value="1"/>
</dbReference>
<dbReference type="OrthoDB" id="504928at2"/>
<proteinExistence type="predicted"/>
<dbReference type="Proteomes" id="UP000010482">
    <property type="component" value="Chromosome"/>
</dbReference>
<dbReference type="HOGENOM" id="CLU_053780_0_0_3"/>
<dbReference type="PANTHER" id="PTHR35769:SF2">
    <property type="entry name" value="CALCINEURIN-LIKE METALLO-PHOSPHOESTERASE SUPERFAMILY PROTEIN"/>
    <property type="match status" value="1"/>
</dbReference>
<dbReference type="PANTHER" id="PTHR35769">
    <property type="entry name" value="CALCINEURIN-LIKE METALLO-PHOSPHOESTERASE SUPERFAMILY PROTEIN"/>
    <property type="match status" value="1"/>
</dbReference>
<dbReference type="InterPro" id="IPR029052">
    <property type="entry name" value="Metallo-depent_PP-like"/>
</dbReference>
<dbReference type="NCBIfam" id="TIGR04168">
    <property type="entry name" value="TIGR04168 family protein"/>
    <property type="match status" value="1"/>
</dbReference>
<dbReference type="SUPFAM" id="SSF56300">
    <property type="entry name" value="Metallo-dependent phosphatases"/>
    <property type="match status" value="1"/>
</dbReference>
<accession>K9YRA4</accession>
<reference evidence="2" key="1">
    <citation type="submission" date="2012-04" db="EMBL/GenBank/DDBJ databases">
        <title>Finished genome of Dactylococcopsis salina PCC 8305.</title>
        <authorList>
            <consortium name="US DOE Joint Genome Institute"/>
            <person name="Gugger M."/>
            <person name="Coursin T."/>
            <person name="Rippka R."/>
            <person name="Tandeau De Marsac N."/>
            <person name="Huntemann M."/>
            <person name="Wei C.-L."/>
            <person name="Han J."/>
            <person name="Detter J.C."/>
            <person name="Han C."/>
            <person name="Tapia R."/>
            <person name="Daligault H."/>
            <person name="Chen A."/>
            <person name="Krypides N."/>
            <person name="Mavromatis K."/>
            <person name="Markowitz V."/>
            <person name="Szeto E."/>
            <person name="Ivanova N."/>
            <person name="Ovchinnikova G."/>
            <person name="Pagani I."/>
            <person name="Pati A."/>
            <person name="Goodwin L."/>
            <person name="Peters L."/>
            <person name="Pitluck S."/>
            <person name="Woyke T."/>
            <person name="Kerfeld C."/>
        </authorList>
    </citation>
    <scope>NUCLEOTIDE SEQUENCE [LARGE SCALE GENOMIC DNA]</scope>
    <source>
        <strain evidence="2">PCC 8305</strain>
    </source>
</reference>
<dbReference type="STRING" id="13035.Dacsa_0674"/>
<dbReference type="InterPro" id="IPR027629">
    <property type="entry name" value="DevT-like"/>
</dbReference>
<feature type="domain" description="Calcineurin-like phosphoesterase" evidence="1">
    <location>
        <begin position="11"/>
        <end position="225"/>
    </location>
</feature>
<sequence>MKATQQQKNCTIAVVGDVHDQWDWQDHICLSVLGADLALFVGDFGNEAIALVKRVAALNLPKAVILGNHDAHYSASKRGRKKCPYDRTIEDRVQQQLDDLGESHVGYSKQDFDFLGLSVVGSRPFSWGGSKWRNKEFYQQRFGVSGFEASTERILSAVATTRYPTTIFLAHNGPKGLGGNPHDICGRDWKPAGGDYGDPDLTSAIEQTRQLGKQIPLVTFGHMHHRLRHTNNYQRTAIVIDEYDTVYFNAALVPRILKTEEQTWRHFFLVSLSPYGVTEICSYWVGEAWAIVKDQIFVAPMGQNANKLLS</sequence>
<keyword evidence="3" id="KW-1185">Reference proteome</keyword>
<dbReference type="GO" id="GO:0016787">
    <property type="term" value="F:hydrolase activity"/>
    <property type="evidence" value="ECO:0007669"/>
    <property type="project" value="InterPro"/>
</dbReference>
<evidence type="ECO:0000313" key="3">
    <source>
        <dbReference type="Proteomes" id="UP000010482"/>
    </source>
</evidence>